<evidence type="ECO:0000313" key="14">
    <source>
        <dbReference type="EMBL" id="GEU27269.1"/>
    </source>
</evidence>
<dbReference type="Pfam" id="PF03845">
    <property type="entry name" value="Spore_permease"/>
    <property type="match status" value="1"/>
</dbReference>
<dbReference type="InterPro" id="IPR004761">
    <property type="entry name" value="Spore_GerAB"/>
</dbReference>
<dbReference type="EMBL" id="BLEX01000004">
    <property type="protein sequence ID" value="GEU23665.1"/>
    <property type="molecule type" value="Genomic_DNA"/>
</dbReference>
<keyword evidence="3" id="KW-0813">Transport</keyword>
<comment type="subcellular location">
    <subcellularLocation>
        <location evidence="1">Membrane</location>
        <topology evidence="1">Multi-pass membrane protein</topology>
    </subcellularLocation>
</comment>
<keyword evidence="6 8" id="KW-1133">Transmembrane helix</keyword>
<organism evidence="12">
    <name type="scientific">Bacillus anthracis</name>
    <name type="common">anthrax bacterium</name>
    <dbReference type="NCBI Taxonomy" id="1392"/>
    <lineage>
        <taxon>Bacteria</taxon>
        <taxon>Bacillati</taxon>
        <taxon>Bacillota</taxon>
        <taxon>Bacilli</taxon>
        <taxon>Bacillales</taxon>
        <taxon>Bacillaceae</taxon>
        <taxon>Bacillus</taxon>
        <taxon>Bacillus cereus group</taxon>
    </lineage>
</organism>
<protein>
    <submittedName>
        <fullName evidence="12">Uncharacterized protein</fullName>
    </submittedName>
</protein>
<feature type="transmembrane region" description="Helical" evidence="8">
    <location>
        <begin position="43"/>
        <end position="65"/>
    </location>
</feature>
<evidence type="ECO:0000313" key="9">
    <source>
        <dbReference type="EMBL" id="GET94536.1"/>
    </source>
</evidence>
<comment type="similarity">
    <text evidence="2">Belongs to the amino acid-polyamine-organocation (APC) superfamily. Spore germination protein (SGP) (TC 2.A.3.9) family.</text>
</comment>
<evidence type="ECO:0000256" key="4">
    <source>
        <dbReference type="ARBA" id="ARBA00022544"/>
    </source>
</evidence>
<feature type="transmembrane region" description="Helical" evidence="8">
    <location>
        <begin position="12"/>
        <end position="31"/>
    </location>
</feature>
<dbReference type="PANTHER" id="PTHR34975:SF2">
    <property type="entry name" value="SPORE GERMINATION PROTEIN A2"/>
    <property type="match status" value="1"/>
</dbReference>
<dbReference type="EMBL" id="BLEW01000004">
    <property type="protein sequence ID" value="GEU16787.1"/>
    <property type="molecule type" value="Genomic_DNA"/>
</dbReference>
<gene>
    <name evidence="10" type="ORF">DB1_10740</name>
    <name evidence="11" type="ORF">HG1_42050</name>
    <name evidence="12" type="ORF">LaLC_24170</name>
    <name evidence="13" type="ORF">LamDB_26090</name>
    <name evidence="14" type="ORF">QuyetLC_16360</name>
    <name evidence="9" type="ORF">TuanDB_03080</name>
</gene>
<accession>A0A640MRS6</accession>
<reference evidence="12" key="2">
    <citation type="submission" date="2019-12" db="EMBL/GenBank/DDBJ databases">
        <authorList>
            <person name="Hoang T.H.H."/>
            <person name="Okutani A."/>
        </authorList>
    </citation>
    <scope>NUCLEOTIDE SEQUENCE</scope>
    <source>
        <strain evidence="10">DB</strain>
        <strain evidence="11">HG</strain>
        <strain evidence="12">LaLC</strain>
        <strain evidence="13">LamDB</strain>
        <strain evidence="14">QuyetLC</strain>
    </source>
</reference>
<dbReference type="EMBL" id="BLEY01000014">
    <property type="protein sequence ID" value="GEU27269.1"/>
    <property type="molecule type" value="Genomic_DNA"/>
</dbReference>
<dbReference type="EMBL" id="BLEU01000002">
    <property type="protein sequence ID" value="GET97651.1"/>
    <property type="molecule type" value="Genomic_DNA"/>
</dbReference>
<keyword evidence="4" id="KW-0309">Germination</keyword>
<dbReference type="EMBL" id="BLEV01000006">
    <property type="protein sequence ID" value="GEU08720.1"/>
    <property type="molecule type" value="Genomic_DNA"/>
</dbReference>
<evidence type="ECO:0000313" key="12">
    <source>
        <dbReference type="EMBL" id="GEU16787.1"/>
    </source>
</evidence>
<name>A0A640MRS6_BACAN</name>
<evidence type="ECO:0000313" key="13">
    <source>
        <dbReference type="EMBL" id="GEU23665.1"/>
    </source>
</evidence>
<sequence>MAGQDKTHTVSPYFTFLLLHSLQIGVGVLGYQRIIAQFAGYDAWISLIIAGIATHIVLFCMLKMLEKDNDLMNIHTTCFGKWIGKIFPYALPHTFYYFALLFFVRILKLFKFGSFLQLNRGN</sequence>
<dbReference type="PANTHER" id="PTHR34975">
    <property type="entry name" value="SPORE GERMINATION PROTEIN A2"/>
    <property type="match status" value="1"/>
</dbReference>
<dbReference type="GO" id="GO:0016020">
    <property type="term" value="C:membrane"/>
    <property type="evidence" value="ECO:0007669"/>
    <property type="project" value="UniProtKB-SubCell"/>
</dbReference>
<evidence type="ECO:0000256" key="2">
    <source>
        <dbReference type="ARBA" id="ARBA00007998"/>
    </source>
</evidence>
<dbReference type="AlphaFoldDB" id="A0A640MRS6"/>
<evidence type="ECO:0000313" key="11">
    <source>
        <dbReference type="EMBL" id="GEU08720.1"/>
    </source>
</evidence>
<evidence type="ECO:0000313" key="10">
    <source>
        <dbReference type="EMBL" id="GET97651.1"/>
    </source>
</evidence>
<evidence type="ECO:0000256" key="5">
    <source>
        <dbReference type="ARBA" id="ARBA00022692"/>
    </source>
</evidence>
<dbReference type="GO" id="GO:0009847">
    <property type="term" value="P:spore germination"/>
    <property type="evidence" value="ECO:0007669"/>
    <property type="project" value="InterPro"/>
</dbReference>
<keyword evidence="5 8" id="KW-0812">Transmembrane</keyword>
<evidence type="ECO:0000256" key="1">
    <source>
        <dbReference type="ARBA" id="ARBA00004141"/>
    </source>
</evidence>
<reference evidence="12" key="1">
    <citation type="submission" date="2019-12" db="EMBL/GenBank/DDBJ databases">
        <title>Epidemiological and comparative genomic analysis of Bacillus anthracis isolated from northern Vietnam.</title>
        <authorList>
            <person name="Hoang T.T.H."/>
            <person name="Dang D.A."/>
            <person name="Pham M.H."/>
            <person name="Luong M.H."/>
            <person name="Tran N.D."/>
            <person name="Nguyen T.H."/>
            <person name="Nguyen T.T."/>
            <person name="Inoue S."/>
            <person name="Morikawa S."/>
            <person name="Okutani A."/>
        </authorList>
    </citation>
    <scope>NUCLEOTIDE SEQUENCE</scope>
    <source>
        <strain evidence="10">DB</strain>
        <strain evidence="11">HG</strain>
        <strain evidence="12">LaLC</strain>
        <strain evidence="13">LamDB</strain>
        <strain evidence="14">QuyetLC</strain>
        <strain evidence="9">TuanDB</strain>
    </source>
</reference>
<proteinExistence type="inferred from homology"/>
<evidence type="ECO:0000256" key="3">
    <source>
        <dbReference type="ARBA" id="ARBA00022448"/>
    </source>
</evidence>
<evidence type="ECO:0000256" key="7">
    <source>
        <dbReference type="ARBA" id="ARBA00023136"/>
    </source>
</evidence>
<keyword evidence="7 8" id="KW-0472">Membrane</keyword>
<comment type="caution">
    <text evidence="12">The sequence shown here is derived from an EMBL/GenBank/DDBJ whole genome shotgun (WGS) entry which is preliminary data.</text>
</comment>
<feature type="transmembrane region" description="Helical" evidence="8">
    <location>
        <begin position="86"/>
        <end position="107"/>
    </location>
</feature>
<evidence type="ECO:0000256" key="8">
    <source>
        <dbReference type="SAM" id="Phobius"/>
    </source>
</evidence>
<evidence type="ECO:0000256" key="6">
    <source>
        <dbReference type="ARBA" id="ARBA00022989"/>
    </source>
</evidence>
<dbReference type="EMBL" id="BLET01000005">
    <property type="protein sequence ID" value="GET94536.1"/>
    <property type="molecule type" value="Genomic_DNA"/>
</dbReference>